<dbReference type="InterPro" id="IPR050090">
    <property type="entry name" value="Tyrosine_recombinase_XerCD"/>
</dbReference>
<dbReference type="GO" id="GO:0015074">
    <property type="term" value="P:DNA integration"/>
    <property type="evidence" value="ECO:0007669"/>
    <property type="project" value="UniProtKB-KW"/>
</dbReference>
<evidence type="ECO:0000256" key="2">
    <source>
        <dbReference type="ARBA" id="ARBA00022908"/>
    </source>
</evidence>
<dbReference type="InterPro" id="IPR013762">
    <property type="entry name" value="Integrase-like_cat_sf"/>
</dbReference>
<dbReference type="Gene3D" id="1.10.443.10">
    <property type="entry name" value="Intergrase catalytic core"/>
    <property type="match status" value="1"/>
</dbReference>
<dbReference type="Pfam" id="PF00589">
    <property type="entry name" value="Phage_integrase"/>
    <property type="match status" value="1"/>
</dbReference>
<comment type="similarity">
    <text evidence="1">Belongs to the 'phage' integrase family.</text>
</comment>
<dbReference type="SUPFAM" id="SSF56349">
    <property type="entry name" value="DNA breaking-rejoining enzymes"/>
    <property type="match status" value="1"/>
</dbReference>
<dbReference type="PANTHER" id="PTHR30349">
    <property type="entry name" value="PHAGE INTEGRASE-RELATED"/>
    <property type="match status" value="1"/>
</dbReference>
<dbReference type="STRING" id="1137284.GCA_001418205_03723"/>
<dbReference type="PANTHER" id="PTHR30349:SF41">
    <property type="entry name" value="INTEGRASE_RECOMBINASE PROTEIN MJ0367-RELATED"/>
    <property type="match status" value="1"/>
</dbReference>
<dbReference type="CDD" id="cd00397">
    <property type="entry name" value="DNA_BRE_C"/>
    <property type="match status" value="1"/>
</dbReference>
<keyword evidence="3" id="KW-0238">DNA-binding</keyword>
<dbReference type="InterPro" id="IPR002104">
    <property type="entry name" value="Integrase_catalytic"/>
</dbReference>
<evidence type="ECO:0000256" key="4">
    <source>
        <dbReference type="ARBA" id="ARBA00023172"/>
    </source>
</evidence>
<dbReference type="EMBL" id="CYHG01000020">
    <property type="protein sequence ID" value="CUB06676.1"/>
    <property type="molecule type" value="Genomic_DNA"/>
</dbReference>
<name>A0A0K6IU88_9GAMM</name>
<protein>
    <submittedName>
        <fullName evidence="6">Phage integrase family</fullName>
    </submittedName>
</protein>
<evidence type="ECO:0000256" key="1">
    <source>
        <dbReference type="ARBA" id="ARBA00008857"/>
    </source>
</evidence>
<sequence length="1799" mass="204252">MLIEGLIDDLESGWQESVLKSFRITSYYNLSRIFYEVAKENRLGIEFDAEVALKILKFFSDSEEIVSFERLKKETDKGIGSSPVLSLSIFDRLPNNYSSNHYAAKYLQLSLFFALAAPNKSNRDKKSIFNAALHIGQILRNNYKEISSVPDNAVFFKTMDVFVNEMSDVFKISHYYWENLVKRGINSITGISFAHENLSKKKKSRRAYAGKPSPIRPSGPNDDVYFIDFGDGEVDVDDHTPVCIDEIDTKSFTPLALTNRAINARLSGQPNEQRGLILAPVRHTKKEHEALISWFFTQPATSAKVLLELTYLSSMKAHEVLGIHVLTDSDKNIQNCLKDKDCYAVLDLQRGLYWRKNVELENSFKASVNDKKWLNPNSLWLALPIPDAFLADFNAVFAHDDIQRVASFFEISYVDQFNEIVNLELNKISKESSLNRPMTKRSVRYALFGEIADRYGLQVSSLILANTEFGVLSWHYYMSLRSSRITQIYSEVTEEIGLPSTIRSIPENMGFNGCDFSIDKDVFSSRVRINKDRLFKVYSDFNKLKSEIEFKEAYNALVSYTLTAFFISTSHRRLSGSFVELAMWDDSFKRVLIADKIHFSESASRYLPLPNILSDQIKHTISWIRCLAVKLKRINLEMAIKLAASLELNGGQPFLGIWSDDDQLLPSSTSQIAHFLGEDWTLPQNAMRQLSYQYLLSSIEGARILNKQTGHVPSDMHSFQCTSLSINEGDEEQIHRALLENMLHELGFSAIRKSKDVKFSLTKKQKAGRQKRFIKFPTNINRIKQNAIKAIKAKAKKAVEAAYEKALLEDQTLYEILNVMLDDQPLVLEYAMRYVPSLIESFDTDSSLSPDDFRKLLKNKLVLVPSAEKVLPFDIGLSSRYMTVLDSGLTAVIESILSKTFKLDGLDLELLLVLSLLHDGEEAVFRVLSKKEPKIEIEHFCYLNGFLTAQIENETIFIGGKSALLAALWLNRFPHQGLSVSEAQLSKRLNSIIREGRKGSRKDVKSSSPDSYDNPLVKLAYALSSIIGHRAISLQSLSARLKHAPRNNETGVLYGLRMGTVESKPLSQTVLARLIKPKRYFEKSCLEPARIDPTNSSGHLFVSHSDSSDGLKAFCTEFNKFLNSGSANSTKLIGEYWLNLVGGGGSYDDVHSLIKRSMQLPEIMVLVLAWLLWASKRNRGSNRKSLKVGTIKTYFSKVGKILCGLVELRSLQHLDSDELLDIYQQVIDSGNVDSRSQRLPILQSFHSAVQRFFNVAKVDWRDLDIELPKKQYHANLVTPEEFSLAQKLIAEDPYMNAEDKDTCSIILSLCFKLALRRAEARRLTVKDISFDDMLCFVRSNKWGTVKTLSGNRRVPLDLTLDSDELELLKAFVARAATYGSKTPIFFDLLSKKRIRPLDRLFTRVIEALKLATGDPQARLHDCRHSGINFMATALMLSNSNTDAIAKSIKQFLPDGDVEGFNLRFRARLIASSSDDSALLPALAQIVGHSNARTSLGSYIHLTHYWRWLLSEKQHKENAKLDKAIAAFCNLKLTTLRVDKTRHYASAAYLALPKILGANAEGLEQLYLGKERPDLRLSLWQQDLCEERVLLLKDVEQALRYLELISADSQKRNQGLLKLDQLPFLERYDLSEAWVKAVAEAYQTTISDHQIIYRAYNILSLQSSTDLPKEYRSKEAIRYFERSTFVDLLKKLLKLETEGFDQFESLMGIWEKAWDANTHSFKIELDKISEWEQSLLSLGIKATYGDELEVRRYRGMTKRCLVVKSASFLDGTSVFMPQLSHALFLILILNRVNKVGLKVA</sequence>
<keyword evidence="2" id="KW-0229">DNA integration</keyword>
<keyword evidence="4" id="KW-0233">DNA recombination</keyword>
<dbReference type="OrthoDB" id="6091627at2"/>
<dbReference type="Proteomes" id="UP000182769">
    <property type="component" value="Unassembled WGS sequence"/>
</dbReference>
<reference evidence="7" key="1">
    <citation type="submission" date="2015-08" db="EMBL/GenBank/DDBJ databases">
        <authorList>
            <person name="Varghese N."/>
        </authorList>
    </citation>
    <scope>NUCLEOTIDE SEQUENCE [LARGE SCALE GENOMIC DNA]</scope>
    <source>
        <strain evidence="7">JCM 18476</strain>
    </source>
</reference>
<feature type="domain" description="Tyr recombinase" evidence="5">
    <location>
        <begin position="1304"/>
        <end position="1446"/>
    </location>
</feature>
<evidence type="ECO:0000259" key="5">
    <source>
        <dbReference type="Pfam" id="PF00589"/>
    </source>
</evidence>
<evidence type="ECO:0000313" key="6">
    <source>
        <dbReference type="EMBL" id="CUB06676.1"/>
    </source>
</evidence>
<keyword evidence="7" id="KW-1185">Reference proteome</keyword>
<dbReference type="GO" id="GO:0006310">
    <property type="term" value="P:DNA recombination"/>
    <property type="evidence" value="ECO:0007669"/>
    <property type="project" value="UniProtKB-KW"/>
</dbReference>
<organism evidence="6 7">
    <name type="scientific">Marinomonas fungiae</name>
    <dbReference type="NCBI Taxonomy" id="1137284"/>
    <lineage>
        <taxon>Bacteria</taxon>
        <taxon>Pseudomonadati</taxon>
        <taxon>Pseudomonadota</taxon>
        <taxon>Gammaproteobacteria</taxon>
        <taxon>Oceanospirillales</taxon>
        <taxon>Oceanospirillaceae</taxon>
        <taxon>Marinomonas</taxon>
    </lineage>
</organism>
<dbReference type="RefSeq" id="WP_055464714.1">
    <property type="nucleotide sequence ID" value="NZ_CYHG01000020.1"/>
</dbReference>
<gene>
    <name evidence="6" type="ORF">Ga0061065_12056</name>
</gene>
<accession>A0A0K6IU88</accession>
<evidence type="ECO:0000313" key="7">
    <source>
        <dbReference type="Proteomes" id="UP000182769"/>
    </source>
</evidence>
<dbReference type="InterPro" id="IPR011010">
    <property type="entry name" value="DNA_brk_join_enz"/>
</dbReference>
<proteinExistence type="inferred from homology"/>
<evidence type="ECO:0000256" key="3">
    <source>
        <dbReference type="ARBA" id="ARBA00023125"/>
    </source>
</evidence>
<dbReference type="GO" id="GO:0003677">
    <property type="term" value="F:DNA binding"/>
    <property type="evidence" value="ECO:0007669"/>
    <property type="project" value="UniProtKB-KW"/>
</dbReference>